<dbReference type="Pfam" id="PF10650">
    <property type="entry name" value="zf-C3H1"/>
    <property type="match status" value="1"/>
</dbReference>
<feature type="region of interest" description="Disordered" evidence="2">
    <location>
        <begin position="481"/>
        <end position="503"/>
    </location>
</feature>
<feature type="compositionally biased region" description="Basic and acidic residues" evidence="2">
    <location>
        <begin position="309"/>
        <end position="321"/>
    </location>
</feature>
<dbReference type="PROSITE" id="PS50103">
    <property type="entry name" value="ZF_C3H1"/>
    <property type="match status" value="1"/>
</dbReference>
<feature type="compositionally biased region" description="Acidic residues" evidence="2">
    <location>
        <begin position="1"/>
        <end position="12"/>
    </location>
</feature>
<gene>
    <name evidence="4" type="ORF">GpartN1_g6274.t1</name>
</gene>
<feature type="compositionally biased region" description="Polar residues" evidence="2">
    <location>
        <begin position="13"/>
        <end position="28"/>
    </location>
</feature>
<reference evidence="4" key="2">
    <citation type="submission" date="2022-01" db="EMBL/GenBank/DDBJ databases">
        <authorList>
            <person name="Hirooka S."/>
            <person name="Miyagishima S.Y."/>
        </authorList>
    </citation>
    <scope>NUCLEOTIDE SEQUENCE</scope>
    <source>
        <strain evidence="4">NBRC 102759</strain>
    </source>
</reference>
<feature type="compositionally biased region" description="Polar residues" evidence="2">
    <location>
        <begin position="323"/>
        <end position="358"/>
    </location>
</feature>
<organism evidence="4 5">
    <name type="scientific">Galdieria partita</name>
    <dbReference type="NCBI Taxonomy" id="83374"/>
    <lineage>
        <taxon>Eukaryota</taxon>
        <taxon>Rhodophyta</taxon>
        <taxon>Bangiophyceae</taxon>
        <taxon>Galdieriales</taxon>
        <taxon>Galdieriaceae</taxon>
        <taxon>Galdieria</taxon>
    </lineage>
</organism>
<feature type="zinc finger region" description="C3H1-type" evidence="1">
    <location>
        <begin position="707"/>
        <end position="733"/>
    </location>
</feature>
<dbReference type="Proteomes" id="UP001061958">
    <property type="component" value="Unassembled WGS sequence"/>
</dbReference>
<feature type="compositionally biased region" description="Polar residues" evidence="2">
    <location>
        <begin position="204"/>
        <end position="213"/>
    </location>
</feature>
<evidence type="ECO:0000313" key="4">
    <source>
        <dbReference type="EMBL" id="GJQ14483.1"/>
    </source>
</evidence>
<dbReference type="AlphaFoldDB" id="A0A9C7UT41"/>
<feature type="compositionally biased region" description="Basic and acidic residues" evidence="2">
    <location>
        <begin position="481"/>
        <end position="498"/>
    </location>
</feature>
<dbReference type="GO" id="GO:0008270">
    <property type="term" value="F:zinc ion binding"/>
    <property type="evidence" value="ECO:0007669"/>
    <property type="project" value="UniProtKB-KW"/>
</dbReference>
<feature type="compositionally biased region" description="Polar residues" evidence="2">
    <location>
        <begin position="37"/>
        <end position="52"/>
    </location>
</feature>
<feature type="region of interest" description="Disordered" evidence="2">
    <location>
        <begin position="1"/>
        <end position="52"/>
    </location>
</feature>
<feature type="compositionally biased region" description="Polar residues" evidence="2">
    <location>
        <begin position="245"/>
        <end position="259"/>
    </location>
</feature>
<feature type="compositionally biased region" description="Low complexity" evidence="2">
    <location>
        <begin position="359"/>
        <end position="384"/>
    </location>
</feature>
<reference evidence="4" key="1">
    <citation type="journal article" date="2022" name="Proc. Natl. Acad. Sci. U.S.A.">
        <title>Life cycle and functional genomics of the unicellular red alga Galdieria for elucidating algal and plant evolution and industrial use.</title>
        <authorList>
            <person name="Hirooka S."/>
            <person name="Itabashi T."/>
            <person name="Ichinose T.M."/>
            <person name="Onuma R."/>
            <person name="Fujiwara T."/>
            <person name="Yamashita S."/>
            <person name="Jong L.W."/>
            <person name="Tomita R."/>
            <person name="Iwane A.H."/>
            <person name="Miyagishima S.Y."/>
        </authorList>
    </citation>
    <scope>NUCLEOTIDE SEQUENCE</scope>
    <source>
        <strain evidence="4">NBRC 102759</strain>
    </source>
</reference>
<accession>A0A9C7UT41</accession>
<feature type="compositionally biased region" description="Basic and acidic residues" evidence="2">
    <location>
        <begin position="263"/>
        <end position="277"/>
    </location>
</feature>
<keyword evidence="1" id="KW-0863">Zinc-finger</keyword>
<dbReference type="InterPro" id="IPR000571">
    <property type="entry name" value="Znf_CCCH"/>
</dbReference>
<protein>
    <recommendedName>
        <fullName evidence="3">C3H1-type domain-containing protein</fullName>
    </recommendedName>
</protein>
<keyword evidence="1" id="KW-0479">Metal-binding</keyword>
<keyword evidence="5" id="KW-1185">Reference proteome</keyword>
<evidence type="ECO:0000256" key="2">
    <source>
        <dbReference type="SAM" id="MobiDB-lite"/>
    </source>
</evidence>
<feature type="domain" description="C3H1-type" evidence="3">
    <location>
        <begin position="707"/>
        <end position="733"/>
    </location>
</feature>
<evidence type="ECO:0000259" key="3">
    <source>
        <dbReference type="PROSITE" id="PS50103"/>
    </source>
</evidence>
<keyword evidence="1" id="KW-0862">Zinc</keyword>
<comment type="caution">
    <text evidence="4">The sequence shown here is derived from an EMBL/GenBank/DDBJ whole genome shotgun (WGS) entry which is preliminary data.</text>
</comment>
<dbReference type="EMBL" id="BQMJ01000055">
    <property type="protein sequence ID" value="GJQ14483.1"/>
    <property type="molecule type" value="Genomic_DNA"/>
</dbReference>
<evidence type="ECO:0000256" key="1">
    <source>
        <dbReference type="PROSITE-ProRule" id="PRU00723"/>
    </source>
</evidence>
<feature type="compositionally biased region" description="Low complexity" evidence="2">
    <location>
        <begin position="928"/>
        <end position="942"/>
    </location>
</feature>
<proteinExistence type="predicted"/>
<sequence>MTSFQELEEGELQENSPLPFNFVQQPSHTADKLQAPQRHSASQTKRTRSPPQIENWYGFPLLEDSTGNAQQQQVGFVTDWNPWAIAQQQQQRGTNNTHSVDSFQVIQVISSLIARGFPVPSDWLQNPQIYQWLVEWIQQSTQTPFWTSGSSDQPMRDNSLHPVFTKPSNSPMSIEKGDNERKPYSVAHWNSHSLKSRKKKTRQNLKSTPQNSKYLSKNMIYHRKQQQQQQEGEQDHSRSKTDIIKSNQETTFKESNPNNGVEEDTRIEQQEDLKSPEQNKNQATLEQLRNQAKMALKRKNSVESSCLEKTPDNKDTVKDLNDSIDQSQQGEPQEELSTQRTENIHSNNNTPTTLGMNHSSSLIITLDTSSSSSNTNNNASNQQNKENKNDEQHVSGTSQSKWSTLEELRRRVEELEQRKKQYLQRGVTWKKDKRPKTATDIHIQKGENRADSSIKSQQRQYWQPFTSSQQPSSIMWEAQVTREEQSGSRHNEEEHPIGEQEASCTTRKELVSSSKALDDLDMNETKAWIERLERETCKAWEEHDKSITEEIEARNKLIRIRTCEEAARESIKLLKELLKKSRLDIQQYGSQAYSIEKQIEQIEVRRKRAFAIAEKSQRKFERLRRLVAMESLMDRETEPLLLLFQTIDNHSKEKDRKDIGESHSELWSPSPWTSGALKPLMSTFRCYPLLHSVYDYSELKTWYNDLKLETELCRYDLHGSCSDPDCKFQHSNEYTSVKYILKKLEKSFSTLFWLRHGIVPSEKCLQLLHSRLESLSIENTLHWFQGPVQRVVCELLDYEKNVSSMENIHSTALFIPLKAEENNDSPLHRWNKPSNVFGREEEESSPTVDFIWSQSKLLYHSQQVHQSMETLARGLERFPDSSLLWESYFAWFIPHICTRNMETLLEQANRYCPDRNWHEWVVHRMEQSSQNNHHHSNNNSKSIRYYGDHLSSPQ</sequence>
<feature type="region of interest" description="Disordered" evidence="2">
    <location>
        <begin position="144"/>
        <end position="213"/>
    </location>
</feature>
<dbReference type="OrthoDB" id="10460892at2759"/>
<dbReference type="InterPro" id="IPR019607">
    <property type="entry name" value="Putative_zinc-finger_domain"/>
</dbReference>
<name>A0A9C7UT41_9RHOD</name>
<evidence type="ECO:0000313" key="5">
    <source>
        <dbReference type="Proteomes" id="UP001061958"/>
    </source>
</evidence>
<feature type="region of interest" description="Disordered" evidence="2">
    <location>
        <begin position="295"/>
        <end position="404"/>
    </location>
</feature>
<feature type="compositionally biased region" description="Polar residues" evidence="2">
    <location>
        <begin position="144"/>
        <end position="153"/>
    </location>
</feature>
<feature type="compositionally biased region" description="Basic residues" evidence="2">
    <location>
        <begin position="194"/>
        <end position="203"/>
    </location>
</feature>
<feature type="region of interest" description="Disordered" evidence="2">
    <location>
        <begin position="928"/>
        <end position="954"/>
    </location>
</feature>
<feature type="compositionally biased region" description="Polar residues" evidence="2">
    <location>
        <begin position="394"/>
        <end position="403"/>
    </location>
</feature>
<feature type="region of interest" description="Disordered" evidence="2">
    <location>
        <begin position="245"/>
        <end position="283"/>
    </location>
</feature>